<feature type="transmembrane region" description="Helical" evidence="7">
    <location>
        <begin position="389"/>
        <end position="414"/>
    </location>
</feature>
<dbReference type="KEGG" id="ipa:Isop_2676"/>
<evidence type="ECO:0008006" key="12">
    <source>
        <dbReference type="Google" id="ProtNLM"/>
    </source>
</evidence>
<evidence type="ECO:0000313" key="11">
    <source>
        <dbReference type="Proteomes" id="UP000008631"/>
    </source>
</evidence>
<dbReference type="AlphaFoldDB" id="E8QZV5"/>
<sequence>MYKLLLCWRYLRTRYIALASIVSVTLGVATMIVVNAVMAGFSEKMRDRLHGILADIVVESKDLDGFRESAEVMERIHQAAGDDVVAMAAAMETFGLMKIDLPNGRSITRQVQILGVRPEERARTGDFAEFLFREDGRPAPPSFEVTQEILDNAPPMFRGRDFDPDFDEPQENAATQRDLIDEQGDEFFNALGREATARDEAQDHGAILGYALATHHIPGKGDVYLAPEGAKVTLSFVRGGRKPAPGHDRFTVVGFFRSGMSEYDSSMVYVPLERLQYIRVLGDGKGKGAVNQIQVKVRQGADLDRVAQVIRQALDPHQTFFVVSTWEQKQGPLLAAVSLEQGILNILLFLIIAVAGFGILAIFSMIVVEKTRDIGILKALGASNSGVRSIFLGYGLLLGLVGSGVGMIGGLAFVERINDIEAFLSRLTGRKVFDDRIYYFTEIPTLIDPWTVAAIVVGALVIAVAASIWPAHRASQLHPVQALRYE</sequence>
<evidence type="ECO:0000256" key="5">
    <source>
        <dbReference type="ARBA" id="ARBA00022989"/>
    </source>
</evidence>
<dbReference type="InterPro" id="IPR051447">
    <property type="entry name" value="Lipoprotein-release_system"/>
</dbReference>
<dbReference type="GO" id="GO:0044874">
    <property type="term" value="P:lipoprotein localization to outer membrane"/>
    <property type="evidence" value="ECO:0007669"/>
    <property type="project" value="TreeGrafter"/>
</dbReference>
<dbReference type="Pfam" id="PF12704">
    <property type="entry name" value="MacB_PCD"/>
    <property type="match status" value="1"/>
</dbReference>
<dbReference type="InParanoid" id="E8QZV5"/>
<feature type="transmembrane region" description="Helical" evidence="7">
    <location>
        <begin position="15"/>
        <end position="38"/>
    </location>
</feature>
<dbReference type="InterPro" id="IPR003838">
    <property type="entry name" value="ABC3_permease_C"/>
</dbReference>
<evidence type="ECO:0000256" key="6">
    <source>
        <dbReference type="ARBA" id="ARBA00023136"/>
    </source>
</evidence>
<keyword evidence="6 7" id="KW-0472">Membrane</keyword>
<evidence type="ECO:0000256" key="7">
    <source>
        <dbReference type="SAM" id="Phobius"/>
    </source>
</evidence>
<dbReference type="PANTHER" id="PTHR30489:SF0">
    <property type="entry name" value="LIPOPROTEIN-RELEASING SYSTEM TRANSMEMBRANE PROTEIN LOLE"/>
    <property type="match status" value="1"/>
</dbReference>
<feature type="domain" description="MacB-like periplasmic core" evidence="9">
    <location>
        <begin position="190"/>
        <end position="312"/>
    </location>
</feature>
<dbReference type="Pfam" id="PF02687">
    <property type="entry name" value="FtsX"/>
    <property type="match status" value="1"/>
</dbReference>
<evidence type="ECO:0000259" key="9">
    <source>
        <dbReference type="Pfam" id="PF12704"/>
    </source>
</evidence>
<dbReference type="GO" id="GO:0098797">
    <property type="term" value="C:plasma membrane protein complex"/>
    <property type="evidence" value="ECO:0007669"/>
    <property type="project" value="TreeGrafter"/>
</dbReference>
<accession>E8QZV5</accession>
<evidence type="ECO:0000256" key="3">
    <source>
        <dbReference type="ARBA" id="ARBA00022475"/>
    </source>
</evidence>
<comment type="subcellular location">
    <subcellularLocation>
        <location evidence="1">Cell membrane</location>
        <topology evidence="1">Multi-pass membrane protein</topology>
    </subcellularLocation>
</comment>
<dbReference type="eggNOG" id="COG4591">
    <property type="taxonomic scope" value="Bacteria"/>
</dbReference>
<feature type="domain" description="ABC3 transporter permease C-terminal" evidence="8">
    <location>
        <begin position="345"/>
        <end position="478"/>
    </location>
</feature>
<gene>
    <name evidence="10" type="ordered locus">Isop_2676</name>
</gene>
<keyword evidence="11" id="KW-1185">Reference proteome</keyword>
<dbReference type="FunCoup" id="E8QZV5">
    <property type="interactions" value="175"/>
</dbReference>
<comment type="similarity">
    <text evidence="2">Belongs to the ABC-4 integral membrane protein family. LolC/E subfamily.</text>
</comment>
<keyword evidence="5 7" id="KW-1133">Transmembrane helix</keyword>
<dbReference type="HOGENOM" id="CLU_000604_8_1_0"/>
<organism evidence="10 11">
    <name type="scientific">Isosphaera pallida (strain ATCC 43644 / DSM 9630 / IS1B)</name>
    <dbReference type="NCBI Taxonomy" id="575540"/>
    <lineage>
        <taxon>Bacteria</taxon>
        <taxon>Pseudomonadati</taxon>
        <taxon>Planctomycetota</taxon>
        <taxon>Planctomycetia</taxon>
        <taxon>Isosphaerales</taxon>
        <taxon>Isosphaeraceae</taxon>
        <taxon>Isosphaera</taxon>
    </lineage>
</organism>
<dbReference type="Proteomes" id="UP000008631">
    <property type="component" value="Chromosome"/>
</dbReference>
<dbReference type="OrthoDB" id="9808461at2"/>
<keyword evidence="4 7" id="KW-0812">Transmembrane</keyword>
<dbReference type="EMBL" id="CP002353">
    <property type="protein sequence ID" value="ADV63246.1"/>
    <property type="molecule type" value="Genomic_DNA"/>
</dbReference>
<dbReference type="STRING" id="575540.Isop_2676"/>
<evidence type="ECO:0000259" key="8">
    <source>
        <dbReference type="Pfam" id="PF02687"/>
    </source>
</evidence>
<dbReference type="InterPro" id="IPR025857">
    <property type="entry name" value="MacB_PCD"/>
</dbReference>
<proteinExistence type="inferred from homology"/>
<reference key="1">
    <citation type="submission" date="2010-11" db="EMBL/GenBank/DDBJ databases">
        <title>The complete sequence of chromosome of Isophaera pallida ATCC 43644.</title>
        <authorList>
            <consortium name="US DOE Joint Genome Institute (JGI-PGF)"/>
            <person name="Lucas S."/>
            <person name="Copeland A."/>
            <person name="Lapidus A."/>
            <person name="Bruce D."/>
            <person name="Goodwin L."/>
            <person name="Pitluck S."/>
            <person name="Kyrpides N."/>
            <person name="Mavromatis K."/>
            <person name="Pagani I."/>
            <person name="Ivanova N."/>
            <person name="Saunders E."/>
            <person name="Brettin T."/>
            <person name="Detter J.C."/>
            <person name="Han C."/>
            <person name="Tapia R."/>
            <person name="Land M."/>
            <person name="Hauser L."/>
            <person name="Markowitz V."/>
            <person name="Cheng J.-F."/>
            <person name="Hugenholtz P."/>
            <person name="Woyke T."/>
            <person name="Wu D."/>
            <person name="Eisen J.A."/>
        </authorList>
    </citation>
    <scope>NUCLEOTIDE SEQUENCE</scope>
    <source>
        <strain>ATCC 43644</strain>
    </source>
</reference>
<evidence type="ECO:0000256" key="4">
    <source>
        <dbReference type="ARBA" id="ARBA00022692"/>
    </source>
</evidence>
<name>E8QZV5_ISOPI</name>
<evidence type="ECO:0000256" key="2">
    <source>
        <dbReference type="ARBA" id="ARBA00005236"/>
    </source>
</evidence>
<evidence type="ECO:0000256" key="1">
    <source>
        <dbReference type="ARBA" id="ARBA00004651"/>
    </source>
</evidence>
<protein>
    <recommendedName>
        <fullName evidence="12">ABC3 transporter permease protein domain-containing protein</fullName>
    </recommendedName>
</protein>
<feature type="transmembrane region" description="Helical" evidence="7">
    <location>
        <begin position="450"/>
        <end position="469"/>
    </location>
</feature>
<feature type="transmembrane region" description="Helical" evidence="7">
    <location>
        <begin position="346"/>
        <end position="368"/>
    </location>
</feature>
<dbReference type="RefSeq" id="WP_013565534.1">
    <property type="nucleotide sequence ID" value="NC_014962.1"/>
</dbReference>
<dbReference type="PANTHER" id="PTHR30489">
    <property type="entry name" value="LIPOPROTEIN-RELEASING SYSTEM TRANSMEMBRANE PROTEIN LOLE"/>
    <property type="match status" value="1"/>
</dbReference>
<keyword evidence="3" id="KW-1003">Cell membrane</keyword>
<reference evidence="10 11" key="2">
    <citation type="journal article" date="2011" name="Stand. Genomic Sci.">
        <title>Complete genome sequence of Isosphaera pallida type strain (IS1B).</title>
        <authorList>
            <consortium name="US DOE Joint Genome Institute (JGI-PGF)"/>
            <person name="Goker M."/>
            <person name="Cleland D."/>
            <person name="Saunders E."/>
            <person name="Lapidus A."/>
            <person name="Nolan M."/>
            <person name="Lucas S."/>
            <person name="Hammon N."/>
            <person name="Deshpande S."/>
            <person name="Cheng J.F."/>
            <person name="Tapia R."/>
            <person name="Han C."/>
            <person name="Goodwin L."/>
            <person name="Pitluck S."/>
            <person name="Liolios K."/>
            <person name="Pagani I."/>
            <person name="Ivanova N."/>
            <person name="Mavromatis K."/>
            <person name="Pati A."/>
            <person name="Chen A."/>
            <person name="Palaniappan K."/>
            <person name="Land M."/>
            <person name="Hauser L."/>
            <person name="Chang Y.J."/>
            <person name="Jeffries C.D."/>
            <person name="Detter J.C."/>
            <person name="Beck B."/>
            <person name="Woyke T."/>
            <person name="Bristow J."/>
            <person name="Eisen J.A."/>
            <person name="Markowitz V."/>
            <person name="Hugenholtz P."/>
            <person name="Kyrpides N.C."/>
            <person name="Klenk H.P."/>
        </authorList>
    </citation>
    <scope>NUCLEOTIDE SEQUENCE [LARGE SCALE GENOMIC DNA]</scope>
    <source>
        <strain evidence="11">ATCC 43644 / DSM 9630 / IS1B</strain>
    </source>
</reference>
<evidence type="ECO:0000313" key="10">
    <source>
        <dbReference type="EMBL" id="ADV63246.1"/>
    </source>
</evidence>